<feature type="disulfide bond" evidence="14">
    <location>
        <begin position="388"/>
        <end position="429"/>
    </location>
</feature>
<evidence type="ECO:0000256" key="7">
    <source>
        <dbReference type="ARBA" id="ARBA00022737"/>
    </source>
</evidence>
<evidence type="ECO:0000256" key="10">
    <source>
        <dbReference type="ARBA" id="ARBA00023037"/>
    </source>
</evidence>
<dbReference type="InterPro" id="IPR002369">
    <property type="entry name" value="Integrin_bsu_VWA"/>
</dbReference>
<evidence type="ECO:0000313" key="18">
    <source>
        <dbReference type="EMBL" id="KAF7491918.1"/>
    </source>
</evidence>
<sequence>MLQNLPFSDSIDQTIQLRPQKVRINLRAGNSASVRVIFKQANDYPMDLYYLMDISCTMLKHKTSVSRVGRKLADKIQATTKDFRIGFGSYVDKETIPFSNYKFNSNIKCNKQQMVDTYSFISHMSLDSNTSQFEQQVQSAKISGNLDSPEGTLDALMQVMVCREEIGWRENSDKIIVVATDEEFHYAGDGKLGGILIPNNGKCQLFGNRYLKSRIYDYPSMYHIAELAQLKKFHIIFTVSDQVTQQYQTLSDVIGSNARVASLKVNDETIAELIDEVYRNISNQIELGIEDNPDHIDIEIWTNCGNAKGPFIRTSKCSFVGKPKIEFEIKIKLKHCPQSNSSSIARIGLLNKNEAVSIEIDPICQCACEIFDFETNSSKCSFNGTFSCGICTKCNGIRSGKNCECDPLKPIDSRKPDFHCRPDSDSRPCKGHGQCVCGQCVCDEMFAGIFCQEDQSACFRNGVKCSNHGQCVQSRCVCDGTFTGRFCECPLQNDTCLTNNPNGQLCNGRGECQCGRCKCLVPTSIGSHCQHCPQCDQQFHCRLLRSCVPQFREQFCLTHFDPISNTSIEHDCDFDLCNTKIWHHLFEFKEIEKIDRNKKFNNGSFEIAPETTWYKAQCSQIIDGCVLAFDYRLIKPNNWNDTYLSTKDDNSDLFELEFVLKNITKSCPIRFNATQIASGSFLTVLILGLISILIFKCVTNYLDRKEYERFKKEIAEANFALLENPLYKEVTSQFKNPVFGLRDRASKFFFQ</sequence>
<dbReference type="InterPro" id="IPR000742">
    <property type="entry name" value="EGF"/>
</dbReference>
<feature type="disulfide bond" evidence="14">
    <location>
        <begin position="442"/>
        <end position="451"/>
    </location>
</feature>
<dbReference type="Gene3D" id="2.10.25.10">
    <property type="entry name" value="Laminin"/>
    <property type="match status" value="4"/>
</dbReference>
<dbReference type="PROSITE" id="PS00022">
    <property type="entry name" value="EGF_1"/>
    <property type="match status" value="1"/>
</dbReference>
<keyword evidence="10 15" id="KW-0401">Integrin</keyword>
<evidence type="ECO:0000256" key="2">
    <source>
        <dbReference type="ARBA" id="ARBA00007449"/>
    </source>
</evidence>
<keyword evidence="9 16" id="KW-1133">Transmembrane helix</keyword>
<feature type="disulfide bond" evidence="14">
    <location>
        <begin position="547"/>
        <end position="667"/>
    </location>
</feature>
<feature type="disulfide bond" evidence="14">
    <location>
        <begin position="512"/>
        <end position="517"/>
    </location>
</feature>
<evidence type="ECO:0000256" key="13">
    <source>
        <dbReference type="ARBA" id="ARBA00023180"/>
    </source>
</evidence>
<dbReference type="Pfam" id="PF00362">
    <property type="entry name" value="Integrin_beta"/>
    <property type="match status" value="1"/>
</dbReference>
<dbReference type="OrthoDB" id="410592at2759"/>
<keyword evidence="4" id="KW-0245">EGF-like domain</keyword>
<dbReference type="Pfam" id="PF08725">
    <property type="entry name" value="Integrin_b_cyt"/>
    <property type="match status" value="1"/>
</dbReference>
<dbReference type="GO" id="GO:0008305">
    <property type="term" value="C:integrin complex"/>
    <property type="evidence" value="ECO:0007669"/>
    <property type="project" value="TreeGrafter"/>
</dbReference>
<evidence type="ECO:0000256" key="1">
    <source>
        <dbReference type="ARBA" id="ARBA00004251"/>
    </source>
</evidence>
<dbReference type="GO" id="GO:0007157">
    <property type="term" value="P:heterophilic cell-cell adhesion via plasma membrane cell adhesion molecules"/>
    <property type="evidence" value="ECO:0007669"/>
    <property type="project" value="UniProtKB-ARBA"/>
</dbReference>
<feature type="disulfide bond" evidence="14">
    <location>
        <begin position="364"/>
        <end position="368"/>
    </location>
</feature>
<proteinExistence type="inferred from homology"/>
<dbReference type="PROSITE" id="PS00243">
    <property type="entry name" value="I_EGF_1"/>
    <property type="match status" value="1"/>
</dbReference>
<evidence type="ECO:0000256" key="5">
    <source>
        <dbReference type="ARBA" id="ARBA00022692"/>
    </source>
</evidence>
<keyword evidence="5 15" id="KW-0812">Transmembrane</keyword>
<dbReference type="GO" id="GO:0007160">
    <property type="term" value="P:cell-matrix adhesion"/>
    <property type="evidence" value="ECO:0007669"/>
    <property type="project" value="TreeGrafter"/>
</dbReference>
<dbReference type="PRINTS" id="PR01186">
    <property type="entry name" value="INTEGRINB"/>
</dbReference>
<dbReference type="Gene3D" id="2.60.40.1510">
    <property type="entry name" value="ntegrin, alpha v. Chain A, domain 3"/>
    <property type="match status" value="1"/>
</dbReference>
<dbReference type="Pfam" id="PF23105">
    <property type="entry name" value="EGF_integrin"/>
    <property type="match status" value="1"/>
</dbReference>
<dbReference type="InterPro" id="IPR015812">
    <property type="entry name" value="Integrin_bsu"/>
</dbReference>
<dbReference type="InterPro" id="IPR014836">
    <property type="entry name" value="Integrin_bsu_cyt_dom"/>
</dbReference>
<dbReference type="InterPro" id="IPR036465">
    <property type="entry name" value="vWFA_dom_sf"/>
</dbReference>
<dbReference type="Gene3D" id="1.20.5.100">
    <property type="entry name" value="Cytochrome c1, transmembrane anchor, C-terminal"/>
    <property type="match status" value="1"/>
</dbReference>
<dbReference type="InterPro" id="IPR057243">
    <property type="entry name" value="Integrin_I-EGF_CS"/>
</dbReference>
<evidence type="ECO:0000256" key="12">
    <source>
        <dbReference type="ARBA" id="ARBA00023157"/>
    </source>
</evidence>
<dbReference type="PROSITE" id="PS52047">
    <property type="entry name" value="I_EGF_2"/>
    <property type="match status" value="1"/>
</dbReference>
<dbReference type="InterPro" id="IPR057073">
    <property type="entry name" value="EGF_integrin_2"/>
</dbReference>
<feature type="disulfide bond" evidence="14">
    <location>
        <begin position="435"/>
        <end position="440"/>
    </location>
</feature>
<feature type="transmembrane region" description="Helical" evidence="16">
    <location>
        <begin position="676"/>
        <end position="702"/>
    </location>
</feature>
<dbReference type="AlphaFoldDB" id="A0A834RE68"/>
<protein>
    <recommendedName>
        <fullName evidence="15">Integrin beta</fullName>
    </recommendedName>
</protein>
<dbReference type="EnsemblMetazoa" id="SSS_7801s_mrna">
    <property type="protein sequence ID" value="KAF7491918.1"/>
    <property type="gene ID" value="SSS_7801"/>
</dbReference>
<evidence type="ECO:0000256" key="9">
    <source>
        <dbReference type="ARBA" id="ARBA00022989"/>
    </source>
</evidence>
<dbReference type="FunFam" id="3.40.50.410:FF:000002">
    <property type="entry name" value="Integrin beta"/>
    <property type="match status" value="1"/>
</dbReference>
<feature type="disulfide bond" evidence="14">
    <location>
        <begin position="519"/>
        <end position="529"/>
    </location>
</feature>
<evidence type="ECO:0000256" key="3">
    <source>
        <dbReference type="ARBA" id="ARBA00022475"/>
    </source>
</evidence>
<gene>
    <name evidence="18" type="ORF">SSS_7801</name>
</gene>
<feature type="disulfide bond" evidence="14">
    <location>
        <begin position="471"/>
        <end position="476"/>
    </location>
</feature>
<evidence type="ECO:0000256" key="11">
    <source>
        <dbReference type="ARBA" id="ARBA00023136"/>
    </source>
</evidence>
<reference evidence="18" key="2">
    <citation type="submission" date="2020-01" db="EMBL/GenBank/DDBJ databases">
        <authorList>
            <person name="Korhonen P.K.K."/>
            <person name="Guangxu M.G."/>
            <person name="Wang T.W."/>
            <person name="Stroehlein A.J.S."/>
            <person name="Young N.D."/>
            <person name="Ang C.-S.A."/>
            <person name="Fernando D.W.F."/>
            <person name="Lu H.L."/>
            <person name="Taylor S.T."/>
            <person name="Ehtesham M.E.M."/>
            <person name="Najaraj S.H.N."/>
            <person name="Harsha G.H.G."/>
            <person name="Madugundu A.M."/>
            <person name="Renuse S.R."/>
            <person name="Holt D.H."/>
            <person name="Pandey A.P."/>
            <person name="Papenfuss A.P."/>
            <person name="Gasser R.B.G."/>
            <person name="Fischer K.F."/>
        </authorList>
    </citation>
    <scope>NUCLEOTIDE SEQUENCE</scope>
    <source>
        <strain evidence="18">SSS_KF_BRIS2020</strain>
    </source>
</reference>
<dbReference type="PANTHER" id="PTHR10082:SF60">
    <property type="entry name" value="INTEGRIN BETA-PS"/>
    <property type="match status" value="1"/>
</dbReference>
<dbReference type="SMART" id="SM01241">
    <property type="entry name" value="Integrin_b_cyt"/>
    <property type="match status" value="1"/>
</dbReference>
<keyword evidence="12 14" id="KW-1015">Disulfide bond</keyword>
<feature type="disulfide bond" evidence="14">
    <location>
        <begin position="478"/>
        <end position="487"/>
    </location>
</feature>
<feature type="disulfide bond" evidence="14">
    <location>
        <begin position="437"/>
        <end position="465"/>
    </location>
</feature>
<evidence type="ECO:0000256" key="14">
    <source>
        <dbReference type="PIRSR" id="PIRSR002512-1"/>
    </source>
</evidence>
<keyword evidence="20" id="KW-1185">Reference proteome</keyword>
<dbReference type="PIRSF" id="PIRSF002512">
    <property type="entry name" value="Integrin_B"/>
    <property type="match status" value="1"/>
</dbReference>
<feature type="disulfide bond" evidence="14">
    <location>
        <begin position="304"/>
        <end position="317"/>
    </location>
</feature>
<comment type="similarity">
    <text evidence="2 15">Belongs to the integrin beta chain family.</text>
</comment>
<dbReference type="GO" id="GO:0016477">
    <property type="term" value="P:cell migration"/>
    <property type="evidence" value="ECO:0007669"/>
    <property type="project" value="TreeGrafter"/>
</dbReference>
<dbReference type="FunFam" id="2.10.25.10:FF:000043">
    <property type="entry name" value="Integrin beta"/>
    <property type="match status" value="1"/>
</dbReference>
<dbReference type="Gene3D" id="3.40.50.410">
    <property type="entry name" value="von Willebrand factor, type A domain"/>
    <property type="match status" value="1"/>
</dbReference>
<name>A0A834RE68_SARSC</name>
<dbReference type="GO" id="GO:0005925">
    <property type="term" value="C:focal adhesion"/>
    <property type="evidence" value="ECO:0007669"/>
    <property type="project" value="TreeGrafter"/>
</dbReference>
<evidence type="ECO:0000256" key="8">
    <source>
        <dbReference type="ARBA" id="ARBA00022889"/>
    </source>
</evidence>
<feature type="disulfide bond" evidence="14">
    <location>
        <begin position="162"/>
        <end position="203"/>
    </location>
</feature>
<feature type="disulfide bond" evidence="14">
    <location>
        <begin position="489"/>
        <end position="496"/>
    </location>
</feature>
<dbReference type="Proteomes" id="UP000070412">
    <property type="component" value="Unassembled WGS sequence"/>
</dbReference>
<evidence type="ECO:0000256" key="6">
    <source>
        <dbReference type="ARBA" id="ARBA00022729"/>
    </source>
</evidence>
<keyword evidence="11 16" id="KW-0472">Membrane</keyword>
<dbReference type="SUPFAM" id="SSF57196">
    <property type="entry name" value="EGF/Laminin"/>
    <property type="match status" value="1"/>
</dbReference>
<keyword evidence="3" id="KW-1003">Cell membrane</keyword>
<evidence type="ECO:0000259" key="17">
    <source>
        <dbReference type="PROSITE" id="PS00022"/>
    </source>
</evidence>
<evidence type="ECO:0000256" key="4">
    <source>
        <dbReference type="ARBA" id="ARBA00022536"/>
    </source>
</evidence>
<dbReference type="GO" id="GO:0007229">
    <property type="term" value="P:integrin-mediated signaling pathway"/>
    <property type="evidence" value="ECO:0007669"/>
    <property type="project" value="UniProtKB-KW"/>
</dbReference>
<reference evidence="19" key="3">
    <citation type="submission" date="2022-06" db="UniProtKB">
        <authorList>
            <consortium name="EnsemblMetazoa"/>
        </authorList>
    </citation>
    <scope>IDENTIFICATION</scope>
</reference>
<keyword evidence="6" id="KW-0732">Signal</keyword>
<dbReference type="SUPFAM" id="SSF53300">
    <property type="entry name" value="vWA-like"/>
    <property type="match status" value="1"/>
</dbReference>
<dbReference type="PANTHER" id="PTHR10082">
    <property type="entry name" value="INTEGRIN BETA SUBUNIT"/>
    <property type="match status" value="1"/>
</dbReference>
<accession>A0A834RE68</accession>
<dbReference type="SMART" id="SM00187">
    <property type="entry name" value="INB"/>
    <property type="match status" value="1"/>
</dbReference>
<feature type="disulfide bond" evidence="14">
    <location>
        <begin position="405"/>
        <end position="420"/>
    </location>
</feature>
<keyword evidence="7" id="KW-0677">Repeat</keyword>
<dbReference type="Pfam" id="PF18372">
    <property type="entry name" value="I-EGF_1"/>
    <property type="match status" value="1"/>
</dbReference>
<keyword evidence="13" id="KW-0325">Glycoprotein</keyword>
<feature type="disulfide bond" evidence="14">
    <location>
        <begin position="394"/>
        <end position="403"/>
    </location>
</feature>
<evidence type="ECO:0000256" key="15">
    <source>
        <dbReference type="RuleBase" id="RU000633"/>
    </source>
</evidence>
<feature type="domain" description="EGF-like" evidence="17">
    <location>
        <begin position="476"/>
        <end position="487"/>
    </location>
</feature>
<reference evidence="20" key="1">
    <citation type="journal article" date="2020" name="PLoS Negl. Trop. Dis.">
        <title>High-quality nuclear genome for Sarcoptes scabiei-A critical resource for a neglected parasite.</title>
        <authorList>
            <person name="Korhonen P.K."/>
            <person name="Gasser R.B."/>
            <person name="Ma G."/>
            <person name="Wang T."/>
            <person name="Stroehlein A.J."/>
            <person name="Young N.D."/>
            <person name="Ang C.S."/>
            <person name="Fernando D.D."/>
            <person name="Lu H.C."/>
            <person name="Taylor S."/>
            <person name="Reynolds S.L."/>
            <person name="Mofiz E."/>
            <person name="Najaraj S.H."/>
            <person name="Gowda H."/>
            <person name="Madugundu A."/>
            <person name="Renuse S."/>
            <person name="Holt D."/>
            <person name="Pandey A."/>
            <person name="Papenfuss A.T."/>
            <person name="Fischer K."/>
        </authorList>
    </citation>
    <scope>NUCLEOTIDE SEQUENCE [LARGE SCALE GENOMIC DNA]</scope>
</reference>
<dbReference type="InterPro" id="IPR040622">
    <property type="entry name" value="EGF_integrin_1"/>
</dbReference>
<evidence type="ECO:0000313" key="20">
    <source>
        <dbReference type="Proteomes" id="UP000070412"/>
    </source>
</evidence>
<keyword evidence="8 15" id="KW-0130">Cell adhesion</keyword>
<organism evidence="18">
    <name type="scientific">Sarcoptes scabiei</name>
    <name type="common">Itch mite</name>
    <name type="synonym">Acarus scabiei</name>
    <dbReference type="NCBI Taxonomy" id="52283"/>
    <lineage>
        <taxon>Eukaryota</taxon>
        <taxon>Metazoa</taxon>
        <taxon>Ecdysozoa</taxon>
        <taxon>Arthropoda</taxon>
        <taxon>Chelicerata</taxon>
        <taxon>Arachnida</taxon>
        <taxon>Acari</taxon>
        <taxon>Acariformes</taxon>
        <taxon>Sarcoptiformes</taxon>
        <taxon>Astigmata</taxon>
        <taxon>Psoroptidia</taxon>
        <taxon>Sarcoptoidea</taxon>
        <taxon>Sarcoptidae</taxon>
        <taxon>Sarcoptinae</taxon>
        <taxon>Sarcoptes</taxon>
    </lineage>
</organism>
<evidence type="ECO:0000256" key="16">
    <source>
        <dbReference type="SAM" id="Phobius"/>
    </source>
</evidence>
<comment type="subcellular location">
    <subcellularLocation>
        <location evidence="1 15">Cell membrane</location>
        <topology evidence="1 15">Single-pass type I membrane protein</topology>
    </subcellularLocation>
</comment>
<dbReference type="EMBL" id="WVUK01000058">
    <property type="protein sequence ID" value="KAF7491918.1"/>
    <property type="molecule type" value="Genomic_DNA"/>
</dbReference>
<dbReference type="SUPFAM" id="SSF69179">
    <property type="entry name" value="Integrin domains"/>
    <property type="match status" value="1"/>
</dbReference>
<dbReference type="GO" id="GO:0005178">
    <property type="term" value="F:integrin binding"/>
    <property type="evidence" value="ECO:0007669"/>
    <property type="project" value="TreeGrafter"/>
</dbReference>
<evidence type="ECO:0000313" key="19">
    <source>
        <dbReference type="EnsemblMetazoa" id="KAF7491918.1"/>
    </source>
</evidence>
<dbReference type="InterPro" id="IPR032695">
    <property type="entry name" value="Integrin_dom_sf"/>
</dbReference>
<dbReference type="GO" id="GO:0009986">
    <property type="term" value="C:cell surface"/>
    <property type="evidence" value="ECO:0007669"/>
    <property type="project" value="TreeGrafter"/>
</dbReference>
<dbReference type="GO" id="GO:0033627">
    <property type="term" value="P:cell adhesion mediated by integrin"/>
    <property type="evidence" value="ECO:0007669"/>
    <property type="project" value="TreeGrafter"/>
</dbReference>